<dbReference type="PANTHER" id="PTHR39953:SF1">
    <property type="entry name" value="RE54151P"/>
    <property type="match status" value="1"/>
</dbReference>
<name>D2CG68_TRICA</name>
<sequence>SSKRLNAFKEIQVFVQEKPPKLLYPSQTRWLSLRAVVDRVLEHWSSLTLFFQNEQADNLPNPTVIFKALKDPQFNGAMAAFRNLTYDAIFGNNKSLRPGVDDEKLLELLNADCSDIDISDEENELDPEPEEIFNDELQNEQTEEEAAIDQREEREDSEEDDDEDDLLPLSVVRDNLLVAQAQNSTSKAKRTSWKRKSTFTPPNFDWTEPENDFERRLAWTAKDYLSMYFTVLCWLQNTRKTSGVTC</sequence>
<reference evidence="2 3" key="1">
    <citation type="journal article" date="2008" name="Nature">
        <title>The genome of the model beetle and pest Tribolium castaneum.</title>
        <authorList>
            <consortium name="Tribolium Genome Sequencing Consortium"/>
            <person name="Richards S."/>
            <person name="Gibbs R.A."/>
            <person name="Weinstock G.M."/>
            <person name="Brown S.J."/>
            <person name="Denell R."/>
            <person name="Beeman R.W."/>
            <person name="Gibbs R."/>
            <person name="Beeman R.W."/>
            <person name="Brown S.J."/>
            <person name="Bucher G."/>
            <person name="Friedrich M."/>
            <person name="Grimmelikhuijzen C.J."/>
            <person name="Klingler M."/>
            <person name="Lorenzen M."/>
            <person name="Richards S."/>
            <person name="Roth S."/>
            <person name="Schroder R."/>
            <person name="Tautz D."/>
            <person name="Zdobnov E.M."/>
            <person name="Muzny D."/>
            <person name="Gibbs R.A."/>
            <person name="Weinstock G.M."/>
            <person name="Attaway T."/>
            <person name="Bell S."/>
            <person name="Buhay C.J."/>
            <person name="Chandrabose M.N."/>
            <person name="Chavez D."/>
            <person name="Clerk-Blankenburg K.P."/>
            <person name="Cree A."/>
            <person name="Dao M."/>
            <person name="Davis C."/>
            <person name="Chacko J."/>
            <person name="Dinh H."/>
            <person name="Dugan-Rocha S."/>
            <person name="Fowler G."/>
            <person name="Garner T.T."/>
            <person name="Garnes J."/>
            <person name="Gnirke A."/>
            <person name="Hawes A."/>
            <person name="Hernandez J."/>
            <person name="Hines S."/>
            <person name="Holder M."/>
            <person name="Hume J."/>
            <person name="Jhangiani S.N."/>
            <person name="Joshi V."/>
            <person name="Khan Z.M."/>
            <person name="Jackson L."/>
            <person name="Kovar C."/>
            <person name="Kowis A."/>
            <person name="Lee S."/>
            <person name="Lewis L.R."/>
            <person name="Margolis J."/>
            <person name="Morgan M."/>
            <person name="Nazareth L.V."/>
            <person name="Nguyen N."/>
            <person name="Okwuonu G."/>
            <person name="Parker D."/>
            <person name="Richards S."/>
            <person name="Ruiz S.J."/>
            <person name="Santibanez J."/>
            <person name="Savard J."/>
            <person name="Scherer S.E."/>
            <person name="Schneider B."/>
            <person name="Sodergren E."/>
            <person name="Tautz D."/>
            <person name="Vattahil S."/>
            <person name="Villasana D."/>
            <person name="White C.S."/>
            <person name="Wright R."/>
            <person name="Park Y."/>
            <person name="Beeman R.W."/>
            <person name="Lord J."/>
            <person name="Oppert B."/>
            <person name="Lorenzen M."/>
            <person name="Brown S."/>
            <person name="Wang L."/>
            <person name="Savard J."/>
            <person name="Tautz D."/>
            <person name="Richards S."/>
            <person name="Weinstock G."/>
            <person name="Gibbs R.A."/>
            <person name="Liu Y."/>
            <person name="Worley K."/>
            <person name="Weinstock G."/>
            <person name="Elsik C.G."/>
            <person name="Reese J.T."/>
            <person name="Elhaik E."/>
            <person name="Landan G."/>
            <person name="Graur D."/>
            <person name="Arensburger P."/>
            <person name="Atkinson P."/>
            <person name="Beeman R.W."/>
            <person name="Beidler J."/>
            <person name="Brown S.J."/>
            <person name="Demuth J.P."/>
            <person name="Drury D.W."/>
            <person name="Du Y.Z."/>
            <person name="Fujiwara H."/>
            <person name="Lorenzen M."/>
            <person name="Maselli V."/>
            <person name="Osanai M."/>
            <person name="Park Y."/>
            <person name="Robertson H.M."/>
            <person name="Tu Z."/>
            <person name="Wang J.J."/>
            <person name="Wang S."/>
            <person name="Richards S."/>
            <person name="Song H."/>
            <person name="Zhang L."/>
            <person name="Sodergren E."/>
            <person name="Werner D."/>
            <person name="Stanke M."/>
            <person name="Morgenstern B."/>
            <person name="Solovyev V."/>
            <person name="Kosarev P."/>
            <person name="Brown G."/>
            <person name="Chen H.C."/>
            <person name="Ermolaeva O."/>
            <person name="Hlavina W."/>
            <person name="Kapustin Y."/>
            <person name="Kiryutin B."/>
            <person name="Kitts P."/>
            <person name="Maglott D."/>
            <person name="Pruitt K."/>
            <person name="Sapojnikov V."/>
            <person name="Souvorov A."/>
            <person name="Mackey A.J."/>
            <person name="Waterhouse R.M."/>
            <person name="Wyder S."/>
            <person name="Zdobnov E.M."/>
            <person name="Zdobnov E.M."/>
            <person name="Wyder S."/>
            <person name="Kriventseva E.V."/>
            <person name="Kadowaki T."/>
            <person name="Bork P."/>
            <person name="Aranda M."/>
            <person name="Bao R."/>
            <person name="Beermann A."/>
            <person name="Berns N."/>
            <person name="Bolognesi R."/>
            <person name="Bonneton F."/>
            <person name="Bopp D."/>
            <person name="Brown S.J."/>
            <person name="Bucher G."/>
            <person name="Butts T."/>
            <person name="Chaumot A."/>
            <person name="Denell R.E."/>
            <person name="Ferrier D.E."/>
            <person name="Friedrich M."/>
            <person name="Gordon C.M."/>
            <person name="Jindra M."/>
            <person name="Klingler M."/>
            <person name="Lan Q."/>
            <person name="Lattorff H.M."/>
            <person name="Laudet V."/>
            <person name="von Levetsow C."/>
            <person name="Liu Z."/>
            <person name="Lutz R."/>
            <person name="Lynch J.A."/>
            <person name="da Fonseca R.N."/>
            <person name="Posnien N."/>
            <person name="Reuter R."/>
            <person name="Roth S."/>
            <person name="Savard J."/>
            <person name="Schinko J.B."/>
            <person name="Schmitt C."/>
            <person name="Schoppmeier M."/>
            <person name="Schroder R."/>
            <person name="Shippy T.D."/>
            <person name="Simonnet F."/>
            <person name="Marques-Souza H."/>
            <person name="Tautz D."/>
            <person name="Tomoyasu Y."/>
            <person name="Trauner J."/>
            <person name="Van der Zee M."/>
            <person name="Vervoort M."/>
            <person name="Wittkopp N."/>
            <person name="Wimmer E.A."/>
            <person name="Yang X."/>
            <person name="Jones A.K."/>
            <person name="Sattelle D.B."/>
            <person name="Ebert P.R."/>
            <person name="Nelson D."/>
            <person name="Scott J.G."/>
            <person name="Beeman R.W."/>
            <person name="Muthukrishnan S."/>
            <person name="Kramer K.J."/>
            <person name="Arakane Y."/>
            <person name="Beeman R.W."/>
            <person name="Zhu Q."/>
            <person name="Hogenkamp D."/>
            <person name="Dixit R."/>
            <person name="Oppert B."/>
            <person name="Jiang H."/>
            <person name="Zou Z."/>
            <person name="Marshall J."/>
            <person name="Elpidina E."/>
            <person name="Vinokurov K."/>
            <person name="Oppert C."/>
            <person name="Zou Z."/>
            <person name="Evans J."/>
            <person name="Lu Z."/>
            <person name="Zhao P."/>
            <person name="Sumathipala N."/>
            <person name="Altincicek B."/>
            <person name="Vilcinskas A."/>
            <person name="Williams M."/>
            <person name="Hultmark D."/>
            <person name="Hetru C."/>
            <person name="Jiang H."/>
            <person name="Grimmelikhuijzen C.J."/>
            <person name="Hauser F."/>
            <person name="Cazzamali G."/>
            <person name="Williamson M."/>
            <person name="Park Y."/>
            <person name="Li B."/>
            <person name="Tanaka Y."/>
            <person name="Predel R."/>
            <person name="Neupert S."/>
            <person name="Schachtner J."/>
            <person name="Verleyen P."/>
            <person name="Raible F."/>
            <person name="Bork P."/>
            <person name="Friedrich M."/>
            <person name="Walden K.K."/>
            <person name="Robertson H.M."/>
            <person name="Angeli S."/>
            <person name="Foret S."/>
            <person name="Bucher G."/>
            <person name="Schuetz S."/>
            <person name="Maleszka R."/>
            <person name="Wimmer E.A."/>
            <person name="Beeman R.W."/>
            <person name="Lorenzen M."/>
            <person name="Tomoyasu Y."/>
            <person name="Miller S.C."/>
            <person name="Grossmann D."/>
            <person name="Bucher G."/>
        </authorList>
    </citation>
    <scope>NUCLEOTIDE SEQUENCE [LARGE SCALE GENOMIC DNA]</scope>
    <source>
        <strain evidence="2 3">Georgia GA2</strain>
    </source>
</reference>
<evidence type="ECO:0000256" key="1">
    <source>
        <dbReference type="SAM" id="MobiDB-lite"/>
    </source>
</evidence>
<keyword evidence="3" id="KW-1185">Reference proteome</keyword>
<evidence type="ECO:0000313" key="3">
    <source>
        <dbReference type="Proteomes" id="UP000007266"/>
    </source>
</evidence>
<evidence type="ECO:0000313" key="2">
    <source>
        <dbReference type="EMBL" id="EFA11921.2"/>
    </source>
</evidence>
<feature type="region of interest" description="Disordered" evidence="1">
    <location>
        <begin position="134"/>
        <end position="165"/>
    </location>
</feature>
<proteinExistence type="predicted"/>
<dbReference type="PANTHER" id="PTHR39953">
    <property type="entry name" value="RE54151P"/>
    <property type="match status" value="1"/>
</dbReference>
<dbReference type="InParanoid" id="D2CG68"/>
<gene>
    <name evidence="2" type="primary">AUGUSTUS-3.0.2_16025</name>
    <name evidence="2" type="ORF">TcasGA2_TC016025</name>
</gene>
<protein>
    <submittedName>
        <fullName evidence="2">Uncharacterized protein</fullName>
    </submittedName>
</protein>
<dbReference type="HOGENOM" id="CLU_1580556_0_0_1"/>
<feature type="compositionally biased region" description="Acidic residues" evidence="1">
    <location>
        <begin position="134"/>
        <end position="147"/>
    </location>
</feature>
<reference evidence="2 3" key="2">
    <citation type="journal article" date="2010" name="Nucleic Acids Res.">
        <title>BeetleBase in 2010: revisions to provide comprehensive genomic information for Tribolium castaneum.</title>
        <authorList>
            <person name="Kim H.S."/>
            <person name="Murphy T."/>
            <person name="Xia J."/>
            <person name="Caragea D."/>
            <person name="Park Y."/>
            <person name="Beeman R.W."/>
            <person name="Lorenzen M.D."/>
            <person name="Butcher S."/>
            <person name="Manak J.R."/>
            <person name="Brown S.J."/>
        </authorList>
    </citation>
    <scope>NUCLEOTIDE SEQUENCE [LARGE SCALE GENOMIC DNA]</scope>
    <source>
        <strain evidence="2 3">Georgia GA2</strain>
    </source>
</reference>
<feature type="compositionally biased region" description="Acidic residues" evidence="1">
    <location>
        <begin position="155"/>
        <end position="165"/>
    </location>
</feature>
<dbReference type="AlphaFoldDB" id="D2CG68"/>
<organism evidence="2 3">
    <name type="scientific">Tribolium castaneum</name>
    <name type="common">Red flour beetle</name>
    <dbReference type="NCBI Taxonomy" id="7070"/>
    <lineage>
        <taxon>Eukaryota</taxon>
        <taxon>Metazoa</taxon>
        <taxon>Ecdysozoa</taxon>
        <taxon>Arthropoda</taxon>
        <taxon>Hexapoda</taxon>
        <taxon>Insecta</taxon>
        <taxon>Pterygota</taxon>
        <taxon>Neoptera</taxon>
        <taxon>Endopterygota</taxon>
        <taxon>Coleoptera</taxon>
        <taxon>Polyphaga</taxon>
        <taxon>Cucujiformia</taxon>
        <taxon>Tenebrionidae</taxon>
        <taxon>Tenebrionidae incertae sedis</taxon>
        <taxon>Tribolium</taxon>
    </lineage>
</organism>
<feature type="non-terminal residue" evidence="2">
    <location>
        <position position="1"/>
    </location>
</feature>
<dbReference type="Proteomes" id="UP000007266">
    <property type="component" value="Unassembled WGS sequence"/>
</dbReference>
<accession>D2CG68</accession>
<dbReference type="EMBL" id="KQ973102">
    <property type="protein sequence ID" value="EFA11921.2"/>
    <property type="molecule type" value="Genomic_DNA"/>
</dbReference>